<dbReference type="InterPro" id="IPR000626">
    <property type="entry name" value="Ubiquitin-like_dom"/>
</dbReference>
<reference evidence="3 4" key="1">
    <citation type="submission" date="2012-05" db="EMBL/GenBank/DDBJ databases">
        <title>Recombination and specialization in a pathogen metapopulation.</title>
        <authorList>
            <person name="Gardiner A."/>
            <person name="Kemen E."/>
            <person name="Schultz-Larsen T."/>
            <person name="MacLean D."/>
            <person name="Van Oosterhout C."/>
            <person name="Jones J.D.G."/>
        </authorList>
    </citation>
    <scope>NUCLEOTIDE SEQUENCE [LARGE SCALE GENOMIC DNA]</scope>
    <source>
        <strain evidence="3 4">Ac Nc2</strain>
    </source>
</reference>
<organism evidence="3 4">
    <name type="scientific">Albugo candida</name>
    <dbReference type="NCBI Taxonomy" id="65357"/>
    <lineage>
        <taxon>Eukaryota</taxon>
        <taxon>Sar</taxon>
        <taxon>Stramenopiles</taxon>
        <taxon>Oomycota</taxon>
        <taxon>Peronosporomycetes</taxon>
        <taxon>Albuginales</taxon>
        <taxon>Albuginaceae</taxon>
        <taxon>Albugo</taxon>
    </lineage>
</organism>
<dbReference type="Gene3D" id="3.10.20.90">
    <property type="entry name" value="Phosphatidylinositol 3-kinase Catalytic Subunit, Chain A, domain 1"/>
    <property type="match status" value="1"/>
</dbReference>
<keyword evidence="4" id="KW-1185">Reference proteome</keyword>
<dbReference type="FunFam" id="3.10.20.90:FF:000202">
    <property type="entry name" value="Small ubiquitin-related modifier I"/>
    <property type="match status" value="1"/>
</dbReference>
<dbReference type="EMBL" id="CAIX01000089">
    <property type="protein sequence ID" value="CCI10104.1"/>
    <property type="molecule type" value="Genomic_DNA"/>
</dbReference>
<evidence type="ECO:0000259" key="2">
    <source>
        <dbReference type="PROSITE" id="PS50053"/>
    </source>
</evidence>
<dbReference type="SUPFAM" id="SSF54236">
    <property type="entry name" value="Ubiquitin-like"/>
    <property type="match status" value="1"/>
</dbReference>
<dbReference type="InParanoid" id="A0A024FTW5"/>
<evidence type="ECO:0000313" key="3">
    <source>
        <dbReference type="EMBL" id="CCI10104.1"/>
    </source>
</evidence>
<dbReference type="PANTHER" id="PTHR10562">
    <property type="entry name" value="SMALL UBIQUITIN-RELATED MODIFIER"/>
    <property type="match status" value="1"/>
</dbReference>
<dbReference type="FunCoup" id="A0A024FTW5">
    <property type="interactions" value="533"/>
</dbReference>
<sequence length="100" mass="11444">MAEESKTDATDVKPDDKKKSEAITIRVKDQSGEEMYFRVKLVTRMEKVFEAYAERKNIDVTALRFLLDGTRICGDQTPKMLELEDRDQIDCALEQVGGLK</sequence>
<dbReference type="AlphaFoldDB" id="A0A024FTW5"/>
<feature type="domain" description="Ubiquitin-like" evidence="2">
    <location>
        <begin position="23"/>
        <end position="98"/>
    </location>
</feature>
<dbReference type="SMR" id="A0A024FTW5"/>
<dbReference type="Proteomes" id="UP000053237">
    <property type="component" value="Unassembled WGS sequence"/>
</dbReference>
<name>A0A024FTW5_9STRA</name>
<dbReference type="InterPro" id="IPR022617">
    <property type="entry name" value="Rad60/SUMO-like_dom"/>
</dbReference>
<accession>A0A024FTW5</accession>
<protein>
    <recommendedName>
        <fullName evidence="2">Ubiquitin-like domain-containing protein</fullName>
    </recommendedName>
</protein>
<gene>
    <name evidence="3" type="ORF">BN9_059750</name>
</gene>
<dbReference type="Pfam" id="PF11976">
    <property type="entry name" value="Rad60-SLD"/>
    <property type="match status" value="1"/>
</dbReference>
<feature type="region of interest" description="Disordered" evidence="1">
    <location>
        <begin position="1"/>
        <end position="20"/>
    </location>
</feature>
<dbReference type="PROSITE" id="PS50053">
    <property type="entry name" value="UBIQUITIN_2"/>
    <property type="match status" value="1"/>
</dbReference>
<dbReference type="STRING" id="65357.A0A024FTW5"/>
<proteinExistence type="predicted"/>
<comment type="caution">
    <text evidence="3">The sequence shown here is derived from an EMBL/GenBank/DDBJ whole genome shotgun (WGS) entry which is preliminary data.</text>
</comment>
<dbReference type="OrthoDB" id="442921at2759"/>
<evidence type="ECO:0000256" key="1">
    <source>
        <dbReference type="SAM" id="MobiDB-lite"/>
    </source>
</evidence>
<dbReference type="InterPro" id="IPR029071">
    <property type="entry name" value="Ubiquitin-like_domsf"/>
</dbReference>
<evidence type="ECO:0000313" key="4">
    <source>
        <dbReference type="Proteomes" id="UP000053237"/>
    </source>
</evidence>